<reference evidence="1 2" key="1">
    <citation type="journal article" date="2020" name="Arch. Microbiol.">
        <title>Bradyrhizobium campsiandrae sp. nov., a nitrogen-fixing bacterial strain isolated from a native leguminous tree from the Amazon adapted to flooded conditions.</title>
        <authorList>
            <person name="Cabral Michel D."/>
            <person name="Martins da Costa E."/>
            <person name="Azarias Guimaraes A."/>
            <person name="Soares de Carvalho T."/>
            <person name="Santos de Castro Caputo P."/>
            <person name="Willems A."/>
            <person name="de Souza Moreira F.M."/>
        </authorList>
    </citation>
    <scope>NUCLEOTIDE SEQUENCE [LARGE SCALE GENOMIC DNA]</scope>
    <source>
        <strain evidence="2">INPA 384B</strain>
    </source>
</reference>
<organism evidence="1 2">
    <name type="scientific">Bradyrhizobium campsiandrae</name>
    <dbReference type="NCBI Taxonomy" id="1729892"/>
    <lineage>
        <taxon>Bacteria</taxon>
        <taxon>Pseudomonadati</taxon>
        <taxon>Pseudomonadota</taxon>
        <taxon>Alphaproteobacteria</taxon>
        <taxon>Hyphomicrobiales</taxon>
        <taxon>Nitrobacteraceae</taxon>
        <taxon>Bradyrhizobium</taxon>
    </lineage>
</organism>
<sequence length="70" mass="7738">MSAGIPCVAYGDRLLRFRIGHGGIMPLFCPTGQRKFEKGEVAFGFARRDRVPRMAVMASARPLVGRSTRN</sequence>
<comment type="caution">
    <text evidence="1">The sequence shown here is derived from an EMBL/GenBank/DDBJ whole genome shotgun (WGS) entry which is preliminary data.</text>
</comment>
<dbReference type="EMBL" id="JAATTO010000028">
    <property type="protein sequence ID" value="MBC9980566.1"/>
    <property type="molecule type" value="Genomic_DNA"/>
</dbReference>
<evidence type="ECO:0000313" key="2">
    <source>
        <dbReference type="Proteomes" id="UP000639516"/>
    </source>
</evidence>
<gene>
    <name evidence="1" type="ORF">HA482_20405</name>
</gene>
<keyword evidence="2" id="KW-1185">Reference proteome</keyword>
<name>A0ABR7UAL5_9BRAD</name>
<dbReference type="Proteomes" id="UP000639516">
    <property type="component" value="Unassembled WGS sequence"/>
</dbReference>
<protein>
    <submittedName>
        <fullName evidence="1">Uncharacterized protein</fullName>
    </submittedName>
</protein>
<evidence type="ECO:0000313" key="1">
    <source>
        <dbReference type="EMBL" id="MBC9980566.1"/>
    </source>
</evidence>
<proteinExistence type="predicted"/>
<dbReference type="RefSeq" id="WP_188099682.1">
    <property type="nucleotide sequence ID" value="NZ_JAANIH010000014.1"/>
</dbReference>
<accession>A0ABR7UAL5</accession>